<evidence type="ECO:0000259" key="6">
    <source>
        <dbReference type="Pfam" id="PF02441"/>
    </source>
</evidence>
<feature type="domain" description="Flavoprotein" evidence="6">
    <location>
        <begin position="92"/>
        <end position="170"/>
    </location>
</feature>
<dbReference type="AlphaFoldDB" id="A0A6A0AEK4"/>
<dbReference type="PANTHER" id="PTHR14359">
    <property type="entry name" value="HOMO-OLIGOMERIC FLAVIN CONTAINING CYS DECARBOXYLASE FAMILY"/>
    <property type="match status" value="1"/>
</dbReference>
<comment type="pathway">
    <text evidence="3">Cofactor biosynthesis; coenzyme A biosynthesis; CoA from (R)-pantothenate: step 3/5.</text>
</comment>
<dbReference type="GO" id="GO:0071513">
    <property type="term" value="C:phosphopantothenoylcysteine decarboxylase complex"/>
    <property type="evidence" value="ECO:0007669"/>
    <property type="project" value="TreeGrafter"/>
</dbReference>
<dbReference type="EMBL" id="BLLF01005307">
    <property type="protein sequence ID" value="GFH31032.1"/>
    <property type="molecule type" value="Genomic_DNA"/>
</dbReference>
<dbReference type="Pfam" id="PF02441">
    <property type="entry name" value="Flavoprotein"/>
    <property type="match status" value="1"/>
</dbReference>
<evidence type="ECO:0000256" key="3">
    <source>
        <dbReference type="ARBA" id="ARBA00060685"/>
    </source>
</evidence>
<evidence type="ECO:0000256" key="2">
    <source>
        <dbReference type="ARBA" id="ARBA00038350"/>
    </source>
</evidence>
<proteinExistence type="inferred from homology"/>
<dbReference type="InterPro" id="IPR036551">
    <property type="entry name" value="Flavin_trans-like"/>
</dbReference>
<dbReference type="Proteomes" id="UP000485058">
    <property type="component" value="Unassembled WGS sequence"/>
</dbReference>
<evidence type="ECO:0000256" key="5">
    <source>
        <dbReference type="SAM" id="MobiDB-lite"/>
    </source>
</evidence>
<dbReference type="GO" id="GO:0004633">
    <property type="term" value="F:phosphopantothenoylcysteine decarboxylase activity"/>
    <property type="evidence" value="ECO:0007669"/>
    <property type="project" value="UniProtKB-EC"/>
</dbReference>
<gene>
    <name evidence="7" type="ORF">HaLaN_29985</name>
</gene>
<evidence type="ECO:0000313" key="8">
    <source>
        <dbReference type="Proteomes" id="UP000485058"/>
    </source>
</evidence>
<dbReference type="PANTHER" id="PTHR14359:SF6">
    <property type="entry name" value="PHOSPHOPANTOTHENOYLCYSTEINE DECARBOXYLASE"/>
    <property type="match status" value="1"/>
</dbReference>
<dbReference type="Gene3D" id="3.40.50.1950">
    <property type="entry name" value="Flavin prenyltransferase-like"/>
    <property type="match status" value="1"/>
</dbReference>
<name>A0A6A0AEK4_HAELA</name>
<comment type="caution">
    <text evidence="7">The sequence shown here is derived from an EMBL/GenBank/DDBJ whole genome shotgun (WGS) entry which is preliminary data.</text>
</comment>
<comment type="similarity">
    <text evidence="2">Belongs to the HFCD (homooligomeric flavin containing Cys decarboxylase) superfamily.</text>
</comment>
<organism evidence="7 8">
    <name type="scientific">Haematococcus lacustris</name>
    <name type="common">Green alga</name>
    <name type="synonym">Haematococcus pluvialis</name>
    <dbReference type="NCBI Taxonomy" id="44745"/>
    <lineage>
        <taxon>Eukaryota</taxon>
        <taxon>Viridiplantae</taxon>
        <taxon>Chlorophyta</taxon>
        <taxon>core chlorophytes</taxon>
        <taxon>Chlorophyceae</taxon>
        <taxon>CS clade</taxon>
        <taxon>Chlamydomonadales</taxon>
        <taxon>Haematococcaceae</taxon>
        <taxon>Haematococcus</taxon>
    </lineage>
</organism>
<sequence>MFTAECIPGSTWRVLIKRRFYNRDESAALNIRRITAGPGRPRELSSWPDRAPMPNPGTAGLQDWVEVRDKGDVRCLAESEVRVEVVRLKDDKDEMDQWHAVGDPVLHIELRRQDRQQQWQQWGSAAGGQRDIANPGPWETAEWADVLVLAPLSANSLAKAALGLCDNLVTCVLRAWDWQAAPVLGPATS</sequence>
<dbReference type="SUPFAM" id="SSF52507">
    <property type="entry name" value="Homo-oligomeric flavin-containing Cys decarboxylases, HFCD"/>
    <property type="match status" value="1"/>
</dbReference>
<dbReference type="InterPro" id="IPR003382">
    <property type="entry name" value="Flavoprotein"/>
</dbReference>
<keyword evidence="8" id="KW-1185">Reference proteome</keyword>
<keyword evidence="1" id="KW-0173">Coenzyme A biosynthesis</keyword>
<protein>
    <recommendedName>
        <fullName evidence="4">phosphopantothenoylcysteine decarboxylase</fullName>
        <ecNumber evidence="4">4.1.1.36</ecNumber>
    </recommendedName>
</protein>
<feature type="region of interest" description="Disordered" evidence="5">
    <location>
        <begin position="38"/>
        <end position="61"/>
    </location>
</feature>
<accession>A0A6A0AEK4</accession>
<dbReference type="GO" id="GO:0010181">
    <property type="term" value="F:FMN binding"/>
    <property type="evidence" value="ECO:0007669"/>
    <property type="project" value="TreeGrafter"/>
</dbReference>
<dbReference type="GO" id="GO:0015937">
    <property type="term" value="P:coenzyme A biosynthetic process"/>
    <property type="evidence" value="ECO:0007669"/>
    <property type="project" value="UniProtKB-KW"/>
</dbReference>
<reference evidence="7 8" key="1">
    <citation type="submission" date="2020-02" db="EMBL/GenBank/DDBJ databases">
        <title>Draft genome sequence of Haematococcus lacustris strain NIES-144.</title>
        <authorList>
            <person name="Morimoto D."/>
            <person name="Nakagawa S."/>
            <person name="Yoshida T."/>
            <person name="Sawayama S."/>
        </authorList>
    </citation>
    <scope>NUCLEOTIDE SEQUENCE [LARGE SCALE GENOMIC DNA]</scope>
    <source>
        <strain evidence="7 8">NIES-144</strain>
    </source>
</reference>
<evidence type="ECO:0000256" key="4">
    <source>
        <dbReference type="ARBA" id="ARBA00066422"/>
    </source>
</evidence>
<evidence type="ECO:0000256" key="1">
    <source>
        <dbReference type="ARBA" id="ARBA00022993"/>
    </source>
</evidence>
<evidence type="ECO:0000313" key="7">
    <source>
        <dbReference type="EMBL" id="GFH31032.1"/>
    </source>
</evidence>
<dbReference type="EC" id="4.1.1.36" evidence="4"/>